<evidence type="ECO:0000256" key="2">
    <source>
        <dbReference type="ARBA" id="ARBA00022473"/>
    </source>
</evidence>
<feature type="domain" description="Homeobox" evidence="7">
    <location>
        <begin position="88"/>
        <end position="102"/>
    </location>
</feature>
<dbReference type="GO" id="GO:0000977">
    <property type="term" value="F:RNA polymerase II transcription regulatory region sequence-specific DNA binding"/>
    <property type="evidence" value="ECO:0007669"/>
    <property type="project" value="TreeGrafter"/>
</dbReference>
<dbReference type="PROSITE" id="PS50071">
    <property type="entry name" value="HOMEOBOX_2"/>
    <property type="match status" value="1"/>
</dbReference>
<reference evidence="9" key="1">
    <citation type="submission" date="2016-11" db="UniProtKB">
        <authorList>
            <consortium name="WormBaseParasite"/>
        </authorList>
    </citation>
    <scope>IDENTIFICATION</scope>
</reference>
<evidence type="ECO:0000256" key="6">
    <source>
        <dbReference type="SAM" id="MobiDB-lite"/>
    </source>
</evidence>
<sequence length="122" mass="13963">QQQQQISTSASWMQLMQQTTQQRPSLASMLSAFGGGGGGGGGGCSNTQQRCPLRKHKANRKPRTPFTTQQLMELESKFVSKRYLSIAVKIWFQNRRAKEKRLQEAEFEKLRLSKHFLSQQDF</sequence>
<dbReference type="InterPro" id="IPR050674">
    <property type="entry name" value="Msh_Homeobox_Regulators"/>
</dbReference>
<feature type="compositionally biased region" description="Gly residues" evidence="6">
    <location>
        <begin position="33"/>
        <end position="44"/>
    </location>
</feature>
<keyword evidence="4 5" id="KW-0539">Nucleus</keyword>
<dbReference type="AlphaFoldDB" id="A0A1I8IT16"/>
<organism evidence="8 9">
    <name type="scientific">Macrostomum lignano</name>
    <dbReference type="NCBI Taxonomy" id="282301"/>
    <lineage>
        <taxon>Eukaryota</taxon>
        <taxon>Metazoa</taxon>
        <taxon>Spiralia</taxon>
        <taxon>Lophotrochozoa</taxon>
        <taxon>Platyhelminthes</taxon>
        <taxon>Rhabditophora</taxon>
        <taxon>Macrostomorpha</taxon>
        <taxon>Macrostomida</taxon>
        <taxon>Macrostomidae</taxon>
        <taxon>Macrostomum</taxon>
    </lineage>
</organism>
<keyword evidence="2" id="KW-0217">Developmental protein</keyword>
<dbReference type="SMART" id="SM00389">
    <property type="entry name" value="HOX"/>
    <property type="match status" value="1"/>
</dbReference>
<proteinExistence type="inferred from homology"/>
<dbReference type="InterPro" id="IPR009057">
    <property type="entry name" value="Homeodomain-like_sf"/>
</dbReference>
<dbReference type="SUPFAM" id="SSF46689">
    <property type="entry name" value="Homeodomain-like"/>
    <property type="match status" value="1"/>
</dbReference>
<evidence type="ECO:0000256" key="5">
    <source>
        <dbReference type="RuleBase" id="RU000682"/>
    </source>
</evidence>
<dbReference type="InterPro" id="IPR001356">
    <property type="entry name" value="HD"/>
</dbReference>
<evidence type="ECO:0000259" key="7">
    <source>
        <dbReference type="PROSITE" id="PS50071"/>
    </source>
</evidence>
<dbReference type="WBParaSite" id="maker-uti_cns_0016198-snap-gene-0.2-mRNA-1">
    <property type="protein sequence ID" value="maker-uti_cns_0016198-snap-gene-0.2-mRNA-1"/>
    <property type="gene ID" value="maker-uti_cns_0016198-snap-gene-0.2"/>
</dbReference>
<evidence type="ECO:0000256" key="1">
    <source>
        <dbReference type="ARBA" id="ARBA00004123"/>
    </source>
</evidence>
<evidence type="ECO:0000256" key="4">
    <source>
        <dbReference type="PROSITE-ProRule" id="PRU00108"/>
    </source>
</evidence>
<dbReference type="Pfam" id="PF00046">
    <property type="entry name" value="Homeodomain"/>
    <property type="match status" value="1"/>
</dbReference>
<comment type="similarity">
    <text evidence="3">Belongs to the Msh homeobox family.</text>
</comment>
<keyword evidence="8" id="KW-1185">Reference proteome</keyword>
<dbReference type="PANTHER" id="PTHR24338">
    <property type="entry name" value="HOMEOBOX PROTEIN MSX"/>
    <property type="match status" value="1"/>
</dbReference>
<dbReference type="Proteomes" id="UP000095280">
    <property type="component" value="Unplaced"/>
</dbReference>
<evidence type="ECO:0000313" key="9">
    <source>
        <dbReference type="WBParaSite" id="maker-uti_cns_0016198-snap-gene-0.2-mRNA-1"/>
    </source>
</evidence>
<keyword evidence="4 5" id="KW-0371">Homeobox</keyword>
<feature type="compositionally biased region" description="Basic residues" evidence="6">
    <location>
        <begin position="52"/>
        <end position="63"/>
    </location>
</feature>
<dbReference type="CDD" id="cd00086">
    <property type="entry name" value="homeodomain"/>
    <property type="match status" value="1"/>
</dbReference>
<feature type="DNA-binding region" description="Homeobox" evidence="4">
    <location>
        <begin position="90"/>
        <end position="103"/>
    </location>
</feature>
<protein>
    <submittedName>
        <fullName evidence="9">Homeobox domain-containing protein</fullName>
    </submittedName>
</protein>
<name>A0A1I8IT16_9PLAT</name>
<dbReference type="GO" id="GO:0048598">
    <property type="term" value="P:embryonic morphogenesis"/>
    <property type="evidence" value="ECO:0007669"/>
    <property type="project" value="TreeGrafter"/>
</dbReference>
<comment type="subcellular location">
    <subcellularLocation>
        <location evidence="1 4 5">Nucleus</location>
    </subcellularLocation>
</comment>
<dbReference type="Gene3D" id="1.10.10.60">
    <property type="entry name" value="Homeodomain-like"/>
    <property type="match status" value="2"/>
</dbReference>
<accession>A0A1I8IT16</accession>
<feature type="region of interest" description="Disordered" evidence="6">
    <location>
        <begin position="29"/>
        <end position="63"/>
    </location>
</feature>
<dbReference type="GO" id="GO:0000981">
    <property type="term" value="F:DNA-binding transcription factor activity, RNA polymerase II-specific"/>
    <property type="evidence" value="ECO:0007669"/>
    <property type="project" value="TreeGrafter"/>
</dbReference>
<evidence type="ECO:0000256" key="3">
    <source>
        <dbReference type="ARBA" id="ARBA00038425"/>
    </source>
</evidence>
<dbReference type="GO" id="GO:0005634">
    <property type="term" value="C:nucleus"/>
    <property type="evidence" value="ECO:0007669"/>
    <property type="project" value="UniProtKB-SubCell"/>
</dbReference>
<dbReference type="PANTHER" id="PTHR24338:SF0">
    <property type="entry name" value="MUSCLE SEGMENTATION HOMEOBOX"/>
    <property type="match status" value="1"/>
</dbReference>
<evidence type="ECO:0000313" key="8">
    <source>
        <dbReference type="Proteomes" id="UP000095280"/>
    </source>
</evidence>
<keyword evidence="4 5" id="KW-0238">DNA-binding</keyword>